<gene>
    <name evidence="2" type="ORF">G4D72_07215</name>
</gene>
<organism evidence="2 3">
    <name type="scientific">Flavobacterium difficile</name>
    <dbReference type="NCBI Taxonomy" id="2709659"/>
    <lineage>
        <taxon>Bacteria</taxon>
        <taxon>Pseudomonadati</taxon>
        <taxon>Bacteroidota</taxon>
        <taxon>Flavobacteriia</taxon>
        <taxon>Flavobacteriales</taxon>
        <taxon>Flavobacteriaceae</taxon>
        <taxon>Flavobacterium</taxon>
    </lineage>
</organism>
<proteinExistence type="predicted"/>
<protein>
    <submittedName>
        <fullName evidence="2">Uncharacterized protein</fullName>
    </submittedName>
</protein>
<sequence length="222" mass="25521">MKKFTLLFICLLSIQAFSQKPVILISNKYEFQKKPNTYNINNMLKAVLVSNNYEVYFDDEPLPAEVANNRCDVLTGVLLDKSNMFMTKIKLQIKDCQNMILFETDEVKSKDKDIQAGFIETIRLLSPELKKFKPSIKKQDVVTIAKDETVSTSQKYQLVEVTNGYVLMDASLKAKLQIYKTTNPTVFIADKFGVKGVFTKLPNKGIFEYYMNDTLVVEEFLF</sequence>
<keyword evidence="1" id="KW-0732">Signal</keyword>
<comment type="caution">
    <text evidence="2">The sequence shown here is derived from an EMBL/GenBank/DDBJ whole genome shotgun (WGS) entry which is preliminary data.</text>
</comment>
<evidence type="ECO:0000313" key="3">
    <source>
        <dbReference type="Proteomes" id="UP000800984"/>
    </source>
</evidence>
<keyword evidence="3" id="KW-1185">Reference proteome</keyword>
<dbReference type="Proteomes" id="UP000800984">
    <property type="component" value="Unassembled WGS sequence"/>
</dbReference>
<dbReference type="RefSeq" id="WP_166076983.1">
    <property type="nucleotide sequence ID" value="NZ_JAAJBT010000003.1"/>
</dbReference>
<feature type="chain" id="PRO_5046560747" evidence="1">
    <location>
        <begin position="19"/>
        <end position="222"/>
    </location>
</feature>
<reference evidence="2 3" key="1">
    <citation type="submission" date="2020-02" db="EMBL/GenBank/DDBJ databases">
        <authorList>
            <person name="Chen W.-M."/>
        </authorList>
    </citation>
    <scope>NUCLEOTIDE SEQUENCE [LARGE SCALE GENOMIC DNA]</scope>
    <source>
        <strain evidence="2 3">KDG-16</strain>
    </source>
</reference>
<evidence type="ECO:0000256" key="1">
    <source>
        <dbReference type="SAM" id="SignalP"/>
    </source>
</evidence>
<accession>A0ABX0I3Y0</accession>
<evidence type="ECO:0000313" key="2">
    <source>
        <dbReference type="EMBL" id="NHM01896.1"/>
    </source>
</evidence>
<feature type="signal peptide" evidence="1">
    <location>
        <begin position="1"/>
        <end position="18"/>
    </location>
</feature>
<name>A0ABX0I3Y0_9FLAO</name>
<dbReference type="EMBL" id="JAAJBT010000003">
    <property type="protein sequence ID" value="NHM01896.1"/>
    <property type="molecule type" value="Genomic_DNA"/>
</dbReference>